<dbReference type="EMBL" id="JARPMG010000001">
    <property type="protein sequence ID" value="KAJ8103993.1"/>
    <property type="molecule type" value="Genomic_DNA"/>
</dbReference>
<sequence>MALLLDLRSSGEDVYRFGVGCVTHLIKHTYVSDRTKLTPPQRVLPARREGLSSQHNANKQRLQIASTTSYPCTLLMPRKSRSPSTASDSDAATNRDSKKARVVSDSKSRSATPTATISAWPEYFRKLEATHRAINTVYTFLSARKHIAPLFQSLKQAVEAQTKRELTVKDTSAIKFLLPNNVRFEYVDENDLKVYEEHVPAGAALGKDAANDIFQIHESDDIQNSRQLLVFEFVEEDLKRTLPKSKSEEVTRKPKGRDLIKMPTYSMANMTKLISKRNTRFTEATNKFLASCTATGLCPEMVIMSELESYTPTEPPQLRDTPEPDLKNVPYPPLVPKERRPIPEIVDDLTLEDSYRGQIVENGARVLPAQAARFGNLEFVISQELADALYTANNVTQFYSHQVQALNEINDGKHVIVATSTSSGKSLIYQVPILRALERDSDSTAIYIFPTKALAQDQKRALQSIIRLMPNLSDIVVDTYDGDTPREERQRVREQASIIFTNPDMLHMTILPSIDNWRTFFRNLKYVVVDELHVYNGLFGSHVALIMRRLRRLCASLGNGSVQFISCSATIANPKEHMSKVFGVNDIEVIDDDGSPAGEKHFLAWNCPYKDLNEPGLGRKDAISEAAQMLIKLIFNGVRTIAFCRVRKMCELLMKAVRLELINLQREEMIDRVMSYRGGYTPQDRRRIEKDMFEGQLLGIIATNALELGVDIGSLDAVLIVGFPFSIANLRQQSGRAGRRNKDSLTVLIGDSHPIDQYFMQNPKELFEQPYADVLLDLENLLVLESHLQCAAYELPICIEIDDTFFGHATRDLVQDRLVKEPKKSDNAPELYTCHPRFLPMPSRCVSIRSIEEDTYAVVDITNGRNVVVEEIEASRTSFTVYEGAIHIHQGRPYIVRDFNPDTKIARIERTNVDWTTSQRDYSEVDAVEIHAMKPIVPSSGNVSNTQEHPLQYAYFGNIKVTRIVFGYFKKNAKGKIIDAVDVTTTPPVVMHTKGFWIDVPDRALALLRDKKLHLAAAIHAAEHMIISMTSSVVMSSADDIRTECKAPEKEFASRETARKRPARLTFYDAYSATTTPSFQRQTEWGSGMSRKVFEFLEVVLRKAINRIERCGCAYGCPECVAAANCKESSIVLSKVGAVVILKAIMDEDIDPDLIPEGPEGNLPQGKTFVETIVPVEGTVKMANDVEIIGVRQVTSNKDDLFTVKVESSGQSTDPIVVE</sequence>
<dbReference type="SMART" id="SM00490">
    <property type="entry name" value="HELICc"/>
    <property type="match status" value="1"/>
</dbReference>
<dbReference type="SUPFAM" id="SSF52540">
    <property type="entry name" value="P-loop containing nucleoside triphosphate hydrolases"/>
    <property type="match status" value="1"/>
</dbReference>
<name>A0AAD7QYZ9_9ASCO</name>
<feature type="domain" description="Helicase ATP-binding" evidence="4">
    <location>
        <begin position="406"/>
        <end position="589"/>
    </location>
</feature>
<dbReference type="GO" id="GO:0003676">
    <property type="term" value="F:nucleic acid binding"/>
    <property type="evidence" value="ECO:0007669"/>
    <property type="project" value="InterPro"/>
</dbReference>
<dbReference type="Pfam" id="PF08839">
    <property type="entry name" value="CDT1"/>
    <property type="match status" value="1"/>
</dbReference>
<dbReference type="InterPro" id="IPR011545">
    <property type="entry name" value="DEAD/DEAH_box_helicase_dom"/>
</dbReference>
<reference evidence="6" key="1">
    <citation type="submission" date="2023-03" db="EMBL/GenBank/DDBJ databases">
        <title>Near-Complete genome sequence of Lipomyces tetrasporous NRRL Y-64009, an oleaginous yeast capable of growing on lignocellulosic hydrolysates.</title>
        <authorList>
            <consortium name="Lawrence Berkeley National Laboratory"/>
            <person name="Jagtap S.S."/>
            <person name="Liu J.-J."/>
            <person name="Walukiewicz H.E."/>
            <person name="Pangilinan J."/>
            <person name="Lipzen A."/>
            <person name="Ahrendt S."/>
            <person name="Koriabine M."/>
            <person name="Cobaugh K."/>
            <person name="Salamov A."/>
            <person name="Yoshinaga Y."/>
            <person name="Ng V."/>
            <person name="Daum C."/>
            <person name="Grigoriev I.V."/>
            <person name="Slininger P.J."/>
            <person name="Dien B.S."/>
            <person name="Jin Y.-S."/>
            <person name="Rao C.V."/>
        </authorList>
    </citation>
    <scope>NUCLEOTIDE SEQUENCE</scope>
    <source>
        <strain evidence="6">NRRL Y-64009</strain>
    </source>
</reference>
<dbReference type="Pfam" id="PF22982">
    <property type="entry name" value="WHD_HRQ1"/>
    <property type="match status" value="1"/>
</dbReference>
<dbReference type="GeneID" id="80880974"/>
<dbReference type="RefSeq" id="XP_056047443.1">
    <property type="nucleotide sequence ID" value="XM_056185808.1"/>
</dbReference>
<evidence type="ECO:0000256" key="2">
    <source>
        <dbReference type="ARBA" id="ARBA00022840"/>
    </source>
</evidence>
<dbReference type="CDD" id="cd18797">
    <property type="entry name" value="SF2_C_Hrq"/>
    <property type="match status" value="1"/>
</dbReference>
<organism evidence="6 7">
    <name type="scientific">Lipomyces tetrasporus</name>
    <dbReference type="NCBI Taxonomy" id="54092"/>
    <lineage>
        <taxon>Eukaryota</taxon>
        <taxon>Fungi</taxon>
        <taxon>Dikarya</taxon>
        <taxon>Ascomycota</taxon>
        <taxon>Saccharomycotina</taxon>
        <taxon>Lipomycetes</taxon>
        <taxon>Lipomycetales</taxon>
        <taxon>Lipomycetaceae</taxon>
        <taxon>Lipomyces</taxon>
    </lineage>
</organism>
<dbReference type="Pfam" id="PF00271">
    <property type="entry name" value="Helicase_C"/>
    <property type="match status" value="1"/>
</dbReference>
<dbReference type="GO" id="GO:0043138">
    <property type="term" value="F:3'-5' DNA helicase activity"/>
    <property type="evidence" value="ECO:0007669"/>
    <property type="project" value="TreeGrafter"/>
</dbReference>
<comment type="caution">
    <text evidence="6">The sequence shown here is derived from an EMBL/GenBank/DDBJ whole genome shotgun (WGS) entry which is preliminary data.</text>
</comment>
<dbReference type="GO" id="GO:0005524">
    <property type="term" value="F:ATP binding"/>
    <property type="evidence" value="ECO:0007669"/>
    <property type="project" value="UniProtKB-KW"/>
</dbReference>
<dbReference type="SMART" id="SM00487">
    <property type="entry name" value="DEXDc"/>
    <property type="match status" value="1"/>
</dbReference>
<dbReference type="CDD" id="cd17923">
    <property type="entry name" value="DEXHc_Hrq1-like"/>
    <property type="match status" value="1"/>
</dbReference>
<dbReference type="PROSITE" id="PS51192">
    <property type="entry name" value="HELICASE_ATP_BIND_1"/>
    <property type="match status" value="1"/>
</dbReference>
<protein>
    <recommendedName>
        <fullName evidence="8">P-loop containing nucleoside triphosphate hydrolase protein</fullName>
    </recommendedName>
</protein>
<dbReference type="AlphaFoldDB" id="A0AAD7QYZ9"/>
<dbReference type="Pfam" id="PF09369">
    <property type="entry name" value="MZB"/>
    <property type="match status" value="1"/>
</dbReference>
<feature type="compositionally biased region" description="Low complexity" evidence="3">
    <location>
        <begin position="82"/>
        <end position="92"/>
    </location>
</feature>
<evidence type="ECO:0000259" key="5">
    <source>
        <dbReference type="PROSITE" id="PS51194"/>
    </source>
</evidence>
<dbReference type="SMART" id="SM01075">
    <property type="entry name" value="CDT1"/>
    <property type="match status" value="1"/>
</dbReference>
<feature type="domain" description="Helicase C-terminal" evidence="5">
    <location>
        <begin position="625"/>
        <end position="782"/>
    </location>
</feature>
<dbReference type="Pfam" id="PF00270">
    <property type="entry name" value="DEAD"/>
    <property type="match status" value="1"/>
</dbReference>
<feature type="region of interest" description="Disordered" evidence="3">
    <location>
        <begin position="74"/>
        <end position="108"/>
    </location>
</feature>
<feature type="compositionally biased region" description="Basic and acidic residues" evidence="3">
    <location>
        <begin position="93"/>
        <end position="108"/>
    </location>
</feature>
<dbReference type="InterPro" id="IPR014939">
    <property type="entry name" value="CDT1_Gemini-bd-like"/>
</dbReference>
<dbReference type="PROSITE" id="PS51194">
    <property type="entry name" value="HELICASE_CTER"/>
    <property type="match status" value="1"/>
</dbReference>
<evidence type="ECO:0000256" key="1">
    <source>
        <dbReference type="ARBA" id="ARBA00022741"/>
    </source>
</evidence>
<dbReference type="InterPro" id="IPR018973">
    <property type="entry name" value="MZB"/>
</dbReference>
<feature type="region of interest" description="Disordered" evidence="3">
    <location>
        <begin position="311"/>
        <end position="334"/>
    </location>
</feature>
<dbReference type="GO" id="GO:0006289">
    <property type="term" value="P:nucleotide-excision repair"/>
    <property type="evidence" value="ECO:0007669"/>
    <property type="project" value="TreeGrafter"/>
</dbReference>
<evidence type="ECO:0000313" key="6">
    <source>
        <dbReference type="EMBL" id="KAJ8103993.1"/>
    </source>
</evidence>
<dbReference type="PANTHER" id="PTHR47957:SF3">
    <property type="entry name" value="ATP-DEPENDENT HELICASE HRQ1"/>
    <property type="match status" value="1"/>
</dbReference>
<accession>A0AAD7QYZ9</accession>
<dbReference type="InterPro" id="IPR014001">
    <property type="entry name" value="Helicase_ATP-bd"/>
</dbReference>
<dbReference type="PANTHER" id="PTHR47957">
    <property type="entry name" value="ATP-DEPENDENT HELICASE HRQ1"/>
    <property type="match status" value="1"/>
</dbReference>
<evidence type="ECO:0008006" key="8">
    <source>
        <dbReference type="Google" id="ProtNLM"/>
    </source>
</evidence>
<keyword evidence="7" id="KW-1185">Reference proteome</keyword>
<evidence type="ECO:0000313" key="7">
    <source>
        <dbReference type="Proteomes" id="UP001217417"/>
    </source>
</evidence>
<dbReference type="InterPro" id="IPR055227">
    <property type="entry name" value="HRQ1_WHD"/>
</dbReference>
<dbReference type="Gene3D" id="3.40.50.300">
    <property type="entry name" value="P-loop containing nucleotide triphosphate hydrolases"/>
    <property type="match status" value="2"/>
</dbReference>
<dbReference type="InterPro" id="IPR001650">
    <property type="entry name" value="Helicase_C-like"/>
</dbReference>
<dbReference type="FunFam" id="3.40.50.300:FF:001137">
    <property type="entry name" value="DEAD/DEAH box helicase"/>
    <property type="match status" value="1"/>
</dbReference>
<keyword evidence="1" id="KW-0547">Nucleotide-binding</keyword>
<gene>
    <name evidence="6" type="ORF">POJ06DRAFT_234971</name>
</gene>
<evidence type="ECO:0000259" key="4">
    <source>
        <dbReference type="PROSITE" id="PS51192"/>
    </source>
</evidence>
<dbReference type="InterPro" id="IPR027417">
    <property type="entry name" value="P-loop_NTPase"/>
</dbReference>
<keyword evidence="2" id="KW-0067">ATP-binding</keyword>
<dbReference type="Proteomes" id="UP001217417">
    <property type="component" value="Unassembled WGS sequence"/>
</dbReference>
<dbReference type="GO" id="GO:0036297">
    <property type="term" value="P:interstrand cross-link repair"/>
    <property type="evidence" value="ECO:0007669"/>
    <property type="project" value="TreeGrafter"/>
</dbReference>
<dbReference type="GO" id="GO:0005634">
    <property type="term" value="C:nucleus"/>
    <property type="evidence" value="ECO:0007669"/>
    <property type="project" value="TreeGrafter"/>
</dbReference>
<proteinExistence type="predicted"/>
<evidence type="ECO:0000256" key="3">
    <source>
        <dbReference type="SAM" id="MobiDB-lite"/>
    </source>
</evidence>